<dbReference type="EMBL" id="JBCAWK010000014">
    <property type="protein sequence ID" value="KAK8844131.1"/>
    <property type="molecule type" value="Genomic_DNA"/>
</dbReference>
<dbReference type="AlphaFoldDB" id="A0AAW0YTQ7"/>
<feature type="region of interest" description="Disordered" evidence="3">
    <location>
        <begin position="598"/>
        <end position="627"/>
    </location>
</feature>
<proteinExistence type="predicted"/>
<dbReference type="Proteomes" id="UP001388673">
    <property type="component" value="Unassembled WGS sequence"/>
</dbReference>
<dbReference type="KEGG" id="kne:92184183"/>
<dbReference type="RefSeq" id="XP_066799695.1">
    <property type="nucleotide sequence ID" value="XM_066950003.1"/>
</dbReference>
<evidence type="ECO:0000256" key="1">
    <source>
        <dbReference type="ARBA" id="ARBA00022679"/>
    </source>
</evidence>
<protein>
    <recommendedName>
        <fullName evidence="4">UBC core domain-containing protein</fullName>
    </recommendedName>
</protein>
<evidence type="ECO:0000313" key="6">
    <source>
        <dbReference type="Proteomes" id="UP001388673"/>
    </source>
</evidence>
<organism evidence="5 6">
    <name type="scientific">Kwoniella newhampshirensis</name>
    <dbReference type="NCBI Taxonomy" id="1651941"/>
    <lineage>
        <taxon>Eukaryota</taxon>
        <taxon>Fungi</taxon>
        <taxon>Dikarya</taxon>
        <taxon>Basidiomycota</taxon>
        <taxon>Agaricomycotina</taxon>
        <taxon>Tremellomycetes</taxon>
        <taxon>Tremellales</taxon>
        <taxon>Cryptococcaceae</taxon>
        <taxon>Kwoniella</taxon>
    </lineage>
</organism>
<feature type="domain" description="UBC core" evidence="4">
    <location>
        <begin position="716"/>
        <end position="880"/>
    </location>
</feature>
<dbReference type="CDD" id="cd23837">
    <property type="entry name" value="UBCc_UBE2O"/>
    <property type="match status" value="1"/>
</dbReference>
<dbReference type="GO" id="GO:0061631">
    <property type="term" value="F:ubiquitin conjugating enzyme activity"/>
    <property type="evidence" value="ECO:0007669"/>
    <property type="project" value="TreeGrafter"/>
</dbReference>
<dbReference type="PANTHER" id="PTHR46116">
    <property type="entry name" value="(E3-INDEPENDENT) E2 UBIQUITIN-CONJUGATING ENZYME"/>
    <property type="match status" value="1"/>
</dbReference>
<name>A0AAW0YTQ7_9TREE</name>
<keyword evidence="1" id="KW-0808">Transferase</keyword>
<feature type="compositionally biased region" description="Low complexity" evidence="3">
    <location>
        <begin position="643"/>
        <end position="663"/>
    </location>
</feature>
<feature type="region of interest" description="Disordered" evidence="3">
    <location>
        <begin position="643"/>
        <end position="685"/>
    </location>
</feature>
<dbReference type="GeneID" id="92184183"/>
<evidence type="ECO:0000313" key="5">
    <source>
        <dbReference type="EMBL" id="KAK8844131.1"/>
    </source>
</evidence>
<dbReference type="SUPFAM" id="SSF54495">
    <property type="entry name" value="UBC-like"/>
    <property type="match status" value="1"/>
</dbReference>
<evidence type="ECO:0000256" key="2">
    <source>
        <dbReference type="ARBA" id="ARBA00022786"/>
    </source>
</evidence>
<gene>
    <name evidence="5" type="ORF">IAR55_006925</name>
</gene>
<dbReference type="InterPro" id="IPR000608">
    <property type="entry name" value="UBC"/>
</dbReference>
<sequence>MPPVPDSLPGLPDDYTSQFFTNDVVTRPDDLEFLARVLRCWADEEGPPPPIAPGEVMHPLDRSLKRGEVGISNIANGELEIVPESTLRLYQREFIKGDVVKRALTSPESALVVDIRSAVRLQHCLSKEKVDGWVDFEKMGNALLFDARDRVVYDEWIGTVEEVFEDGLVESQIGICYRLAEMGGLLEPGRLVADVIPKDMPEAAMSNPLPPFANPAVDRVIEVNPVVVYVTWNAINQQLPTAEQEKHPEPKQFWYGEDIKKLTRFDGIRMQPPGIGSILRFKDPADETRYGVKPTVHAGGMKTVKAMKVVESRSKLTLRWQSGEETEEWAIDMVPYRNVDDYETWPGEHLIWRGDNGERRHAVAQMFDPHQRVAELLFMDNNEKQIVPALEIDPGGRTNDSTYGVGIGMQVLLCENNGSTPPAVPVLGQAELPVKNMWSRNELAKLAEEYVVDSSKFGYFTPEGDRDLVDWYGEVIRLNLNGSIDVQLPNNALRTVGLHNTFLLNESHPEDLFAELEQQQPGEGDDWEMQGQLEAGIQNGFEVGSDASWETMSAGEDRLAAGWDQPGVIEIDVDMTSGEVEEDEESRDAREVDLAVGAAQTVTSQDRVPTPTSPGENPVGEEDEETRVTTKMYLANGVAQLPAASFPAPSPTSPGGSSKAGPSTQSNGQSVQLRSARQMDDGANEDEPWQRFEMLEAAPEDHWFIREPRLNAANKTYHSRLQREHKALISSLPDNILVRSYEDRTDLMRVLIVGPEGTPYSNAPFVFDVYLNPTKFPQEPPTVHFHSHTNGHGRCNPNLYEDGKVCLSILGTWSGDKSESWIPSKSSLLQVFVSISGLVLVRSPYHCEPAFAKLEGTREGIINSRLYSEKAYVLSRSFVRTALERPPLGLEAELRYFYLTQGRLQVVIEHAKRLIEKGEGTVPETLVEENAEMWNADAVGSLTTGAIITLKVSEPARPTPRLGADRTAVLRGRYVH</sequence>
<dbReference type="Pfam" id="PF00179">
    <property type="entry name" value="UQ_con"/>
    <property type="match status" value="1"/>
</dbReference>
<accession>A0AAW0YTQ7</accession>
<evidence type="ECO:0000256" key="3">
    <source>
        <dbReference type="SAM" id="MobiDB-lite"/>
    </source>
</evidence>
<comment type="caution">
    <text evidence="5">The sequence shown here is derived from an EMBL/GenBank/DDBJ whole genome shotgun (WGS) entry which is preliminary data.</text>
</comment>
<dbReference type="SMART" id="SM00212">
    <property type="entry name" value="UBCc"/>
    <property type="match status" value="1"/>
</dbReference>
<keyword evidence="2" id="KW-0833">Ubl conjugation pathway</keyword>
<dbReference type="InterPro" id="IPR016135">
    <property type="entry name" value="UBQ-conjugating_enzyme/RWD"/>
</dbReference>
<dbReference type="PANTHER" id="PTHR46116:SF15">
    <property type="entry name" value="(E3-INDEPENDENT) E2 UBIQUITIN-CONJUGATING ENZYME"/>
    <property type="match status" value="1"/>
</dbReference>
<dbReference type="FunFam" id="3.10.110.10:FF:000094">
    <property type="entry name" value="Probable ubiquitin-conjugating enzyme E2 23"/>
    <property type="match status" value="1"/>
</dbReference>
<reference evidence="5 6" key="1">
    <citation type="journal article" date="2024" name="bioRxiv">
        <title>Comparative genomics of Cryptococcus and Kwoniella reveals pathogenesis evolution and contrasting karyotype dynamics via intercentromeric recombination or chromosome fusion.</title>
        <authorList>
            <person name="Coelho M.A."/>
            <person name="David-Palma M."/>
            <person name="Shea T."/>
            <person name="Bowers K."/>
            <person name="McGinley-Smith S."/>
            <person name="Mohammad A.W."/>
            <person name="Gnirke A."/>
            <person name="Yurkov A.M."/>
            <person name="Nowrousian M."/>
            <person name="Sun S."/>
            <person name="Cuomo C.A."/>
            <person name="Heitman J."/>
        </authorList>
    </citation>
    <scope>NUCLEOTIDE SEQUENCE [LARGE SCALE GENOMIC DNA]</scope>
    <source>
        <strain evidence="5 6">CBS 13917</strain>
    </source>
</reference>
<dbReference type="Gene3D" id="3.10.110.10">
    <property type="entry name" value="Ubiquitin Conjugating Enzyme"/>
    <property type="match status" value="1"/>
</dbReference>
<evidence type="ECO:0000259" key="4">
    <source>
        <dbReference type="PROSITE" id="PS50127"/>
    </source>
</evidence>
<keyword evidence="6" id="KW-1185">Reference proteome</keyword>
<dbReference type="PROSITE" id="PS50127">
    <property type="entry name" value="UBC_2"/>
    <property type="match status" value="1"/>
</dbReference>
<feature type="compositionally biased region" description="Polar residues" evidence="3">
    <location>
        <begin position="664"/>
        <end position="675"/>
    </location>
</feature>